<evidence type="ECO:0008006" key="3">
    <source>
        <dbReference type="Google" id="ProtNLM"/>
    </source>
</evidence>
<evidence type="ECO:0000313" key="1">
    <source>
        <dbReference type="EMBL" id="GKV04489.1"/>
    </source>
</evidence>
<dbReference type="AlphaFoldDB" id="A0AAV5IX50"/>
<organism evidence="1 2">
    <name type="scientific">Rubroshorea leprosula</name>
    <dbReference type="NCBI Taxonomy" id="152421"/>
    <lineage>
        <taxon>Eukaryota</taxon>
        <taxon>Viridiplantae</taxon>
        <taxon>Streptophyta</taxon>
        <taxon>Embryophyta</taxon>
        <taxon>Tracheophyta</taxon>
        <taxon>Spermatophyta</taxon>
        <taxon>Magnoliopsida</taxon>
        <taxon>eudicotyledons</taxon>
        <taxon>Gunneridae</taxon>
        <taxon>Pentapetalae</taxon>
        <taxon>rosids</taxon>
        <taxon>malvids</taxon>
        <taxon>Malvales</taxon>
        <taxon>Dipterocarpaceae</taxon>
        <taxon>Rubroshorea</taxon>
    </lineage>
</organism>
<accession>A0AAV5IX50</accession>
<protein>
    <recommendedName>
        <fullName evidence="3">Ankyrin repeat protein</fullName>
    </recommendedName>
</protein>
<reference evidence="1 2" key="1">
    <citation type="journal article" date="2021" name="Commun. Biol.">
        <title>The genome of Shorea leprosula (Dipterocarpaceae) highlights the ecological relevance of drought in aseasonal tropical rainforests.</title>
        <authorList>
            <person name="Ng K.K.S."/>
            <person name="Kobayashi M.J."/>
            <person name="Fawcett J.A."/>
            <person name="Hatakeyama M."/>
            <person name="Paape T."/>
            <person name="Ng C.H."/>
            <person name="Ang C.C."/>
            <person name="Tnah L.H."/>
            <person name="Lee C.T."/>
            <person name="Nishiyama T."/>
            <person name="Sese J."/>
            <person name="O'Brien M.J."/>
            <person name="Copetti D."/>
            <person name="Mohd Noor M.I."/>
            <person name="Ong R.C."/>
            <person name="Putra M."/>
            <person name="Sireger I.Z."/>
            <person name="Indrioko S."/>
            <person name="Kosugi Y."/>
            <person name="Izuno A."/>
            <person name="Isagi Y."/>
            <person name="Lee S.L."/>
            <person name="Shimizu K.K."/>
        </authorList>
    </citation>
    <scope>NUCLEOTIDE SEQUENCE [LARGE SCALE GENOMIC DNA]</scope>
    <source>
        <strain evidence="1">214</strain>
    </source>
</reference>
<keyword evidence="2" id="KW-1185">Reference proteome</keyword>
<evidence type="ECO:0000313" key="2">
    <source>
        <dbReference type="Proteomes" id="UP001054252"/>
    </source>
</evidence>
<comment type="caution">
    <text evidence="1">The sequence shown here is derived from an EMBL/GenBank/DDBJ whole genome shotgun (WGS) entry which is preliminary data.</text>
</comment>
<dbReference type="EMBL" id="BPVZ01000022">
    <property type="protein sequence ID" value="GKV04489.1"/>
    <property type="molecule type" value="Genomic_DNA"/>
</dbReference>
<proteinExistence type="predicted"/>
<gene>
    <name evidence="1" type="ORF">SLEP1_g16644</name>
</gene>
<sequence length="53" mass="5781">MVAEGEQLCYAARNGDVEKVRALIDSGDGRCSLGVAWGWCAMERTFSVKSLGW</sequence>
<dbReference type="Proteomes" id="UP001054252">
    <property type="component" value="Unassembled WGS sequence"/>
</dbReference>
<name>A0AAV5IX50_9ROSI</name>